<dbReference type="Proteomes" id="UP000188532">
    <property type="component" value="Unassembled WGS sequence"/>
</dbReference>
<protein>
    <submittedName>
        <fullName evidence="1">Uncharacterized protein</fullName>
    </submittedName>
</protein>
<sequence>MADIERPAPVELRSDEFDSAWSLLDAATNAAREMAGEWNDLVGSELFGSNVYIDDYGIGYLDVLIDEYEGYRLEPFEGAAGRFADALLGCAREALLAAEQCVSRPLRSPGGEHLPRFPLFGTASEFIGFLDSGALSGLRPDQIQLIEQFQPFYRWHVSDDVRQPVQAVLTRLFNLAAAREGNARPVIAFWAHSANPMVEVDPPAVVSDLQCLPDGVLVDWHRVATFRAPPGAAGVRANPNIAFDPILNMEPWPEDPDDNIDVQCRGLLGMVEELICAFERSVGLRAPLTEGRFRLVPIEDDPVWARVDIGEAPDIEAGLRSSDLGLATYRAGDELIMLVQRPDGVYGRIVPVAEPLDQSRERGTAAEDASRDSASRWGLSDFVFRPETIQRGNATREVGDGTIVCGDRGLAVQVKARTEATDQPDRERAWISKRAKEGARQASGSVRTVRRNPMPHVNARGRSITIDGNAIQWVGVIIIDHDTPPDVVFAYEQGVPIPYVVILRREWDFLFNHLRSTTAVVDYLHRIATDQIAPGEHVANYYELALADEQSPPDLSGSRIPASLSDPALRKSHPVLPIEPASAADEYGARMYLQILEDIALSPWDREESDRVNVLHLLDKLPVAERAGMGRQLLTHMGRAPYVAIGTARWDFRRYLLGTADLHLGYAVCNQFTDLHKEAFRQWVLLRHTEWIKALEPERRRLSTTVAVMLTPRHDHVRPWDTTLYAVFGEVPLEPEELAAMERLWNNPENMADLPDLE</sequence>
<reference evidence="1 2" key="1">
    <citation type="submission" date="2017-02" db="EMBL/GenBank/DDBJ databases">
        <title>Complete genome sequences of Mycobacterium kansasii strains isolated from rhesus macaques.</title>
        <authorList>
            <person name="Panda A."/>
            <person name="Nagaraj S."/>
            <person name="Zhao X."/>
            <person name="Tettelin H."/>
            <person name="Detolla L.J."/>
        </authorList>
    </citation>
    <scope>NUCLEOTIDE SEQUENCE [LARGE SCALE GENOMIC DNA]</scope>
    <source>
        <strain evidence="1 2">11-3469</strain>
    </source>
</reference>
<dbReference type="RefSeq" id="WP_023364783.1">
    <property type="nucleotide sequence ID" value="NZ_BLYZ01000002.1"/>
</dbReference>
<dbReference type="GeneID" id="29697902"/>
<dbReference type="EMBL" id="MVBN01000008">
    <property type="protein sequence ID" value="OOK68119.1"/>
    <property type="molecule type" value="Genomic_DNA"/>
</dbReference>
<dbReference type="AlphaFoldDB" id="A0A1V3WMB1"/>
<gene>
    <name evidence="1" type="ORF">BZL29_6585</name>
</gene>
<evidence type="ECO:0000313" key="2">
    <source>
        <dbReference type="Proteomes" id="UP000188532"/>
    </source>
</evidence>
<name>A0A1V3WMB1_MYCKA</name>
<organism evidence="1 2">
    <name type="scientific">Mycobacterium kansasii</name>
    <dbReference type="NCBI Taxonomy" id="1768"/>
    <lineage>
        <taxon>Bacteria</taxon>
        <taxon>Bacillati</taxon>
        <taxon>Actinomycetota</taxon>
        <taxon>Actinomycetes</taxon>
        <taxon>Mycobacteriales</taxon>
        <taxon>Mycobacteriaceae</taxon>
        <taxon>Mycobacterium</taxon>
    </lineage>
</organism>
<proteinExistence type="predicted"/>
<comment type="caution">
    <text evidence="1">The sequence shown here is derived from an EMBL/GenBank/DDBJ whole genome shotgun (WGS) entry which is preliminary data.</text>
</comment>
<accession>A0A1V3WMB1</accession>
<evidence type="ECO:0000313" key="1">
    <source>
        <dbReference type="EMBL" id="OOK68119.1"/>
    </source>
</evidence>